<dbReference type="EMBL" id="JTFC01000003">
    <property type="protein sequence ID" value="RUS58398.1"/>
    <property type="molecule type" value="Genomic_DNA"/>
</dbReference>
<dbReference type="OrthoDB" id="69083at2"/>
<sequence>MNDTYSHLVGDQAIKWLTSLAVQWKLKQNIDVIRYGGDEFILLIPHRLEVIQEDLEVLRKFVMSKEFIIRETGESIHMTISIGACYTNEEMCTLEQLFKQADVALYQAKENGRNRLYVQEYKKETLKRL</sequence>
<comment type="caution">
    <text evidence="2">The sequence shown here is derived from an EMBL/GenBank/DDBJ whole genome shotgun (WGS) entry which is preliminary data.</text>
</comment>
<dbReference type="InterPro" id="IPR050469">
    <property type="entry name" value="Diguanylate_Cyclase"/>
</dbReference>
<dbReference type="RefSeq" id="WP_126989021.1">
    <property type="nucleotide sequence ID" value="NZ_JTFC01000003.1"/>
</dbReference>
<dbReference type="PROSITE" id="PS50887">
    <property type="entry name" value="GGDEF"/>
    <property type="match status" value="1"/>
</dbReference>
<dbReference type="InterPro" id="IPR029787">
    <property type="entry name" value="Nucleotide_cyclase"/>
</dbReference>
<dbReference type="InterPro" id="IPR000160">
    <property type="entry name" value="GGDEF_dom"/>
</dbReference>
<dbReference type="PANTHER" id="PTHR45138:SF9">
    <property type="entry name" value="DIGUANYLATE CYCLASE DGCM-RELATED"/>
    <property type="match status" value="1"/>
</dbReference>
<evidence type="ECO:0000313" key="3">
    <source>
        <dbReference type="Proteomes" id="UP000288623"/>
    </source>
</evidence>
<feature type="domain" description="GGDEF" evidence="1">
    <location>
        <begin position="1"/>
        <end position="121"/>
    </location>
</feature>
<gene>
    <name evidence="2" type="ORF">QI30_00555</name>
</gene>
<accession>A0A433RYN9</accession>
<evidence type="ECO:0000313" key="2">
    <source>
        <dbReference type="EMBL" id="RUS58398.1"/>
    </source>
</evidence>
<dbReference type="SMART" id="SM00267">
    <property type="entry name" value="GGDEF"/>
    <property type="match status" value="1"/>
</dbReference>
<dbReference type="GO" id="GO:0052621">
    <property type="term" value="F:diguanylate cyclase activity"/>
    <property type="evidence" value="ECO:0007669"/>
    <property type="project" value="TreeGrafter"/>
</dbReference>
<organism evidence="2 3">
    <name type="scientific">Candidatus Kurthia intestinigallinarum</name>
    <dbReference type="NCBI Taxonomy" id="1562256"/>
    <lineage>
        <taxon>Bacteria</taxon>
        <taxon>Bacillati</taxon>
        <taxon>Bacillota</taxon>
        <taxon>Bacilli</taxon>
        <taxon>Bacillales</taxon>
        <taxon>Caryophanaceae</taxon>
        <taxon>Kurthia</taxon>
    </lineage>
</organism>
<dbReference type="PANTHER" id="PTHR45138">
    <property type="entry name" value="REGULATORY COMPONENTS OF SENSORY TRANSDUCTION SYSTEM"/>
    <property type="match status" value="1"/>
</dbReference>
<dbReference type="Proteomes" id="UP000288623">
    <property type="component" value="Unassembled WGS sequence"/>
</dbReference>
<dbReference type="Pfam" id="PF00990">
    <property type="entry name" value="GGDEF"/>
    <property type="match status" value="1"/>
</dbReference>
<protein>
    <recommendedName>
        <fullName evidence="1">GGDEF domain-containing protein</fullName>
    </recommendedName>
</protein>
<dbReference type="NCBIfam" id="TIGR00254">
    <property type="entry name" value="GGDEF"/>
    <property type="match status" value="1"/>
</dbReference>
<evidence type="ECO:0000259" key="1">
    <source>
        <dbReference type="PROSITE" id="PS50887"/>
    </source>
</evidence>
<dbReference type="CDD" id="cd01949">
    <property type="entry name" value="GGDEF"/>
    <property type="match status" value="1"/>
</dbReference>
<name>A0A433RYN9_9BACL</name>
<dbReference type="Gene3D" id="3.30.70.270">
    <property type="match status" value="1"/>
</dbReference>
<proteinExistence type="predicted"/>
<reference evidence="2 3" key="1">
    <citation type="submission" date="2014-11" db="EMBL/GenBank/DDBJ databases">
        <title>Genome sequence and analysis of novel Kurthia sp.</title>
        <authorList>
            <person name="Lawson J.N."/>
            <person name="Gonzalez J.E."/>
            <person name="Rinauldi L."/>
            <person name="Xuan Z."/>
            <person name="Firman A."/>
            <person name="Shaddox L."/>
            <person name="Trudeau A."/>
            <person name="Shah S."/>
            <person name="Reiman D."/>
        </authorList>
    </citation>
    <scope>NUCLEOTIDE SEQUENCE [LARGE SCALE GENOMIC DNA]</scope>
    <source>
        <strain evidence="2 3">3B1D</strain>
    </source>
</reference>
<keyword evidence="3" id="KW-1185">Reference proteome</keyword>
<dbReference type="AlphaFoldDB" id="A0A433RYN9"/>
<dbReference type="SUPFAM" id="SSF55073">
    <property type="entry name" value="Nucleotide cyclase"/>
    <property type="match status" value="1"/>
</dbReference>
<dbReference type="InterPro" id="IPR043128">
    <property type="entry name" value="Rev_trsase/Diguanyl_cyclase"/>
</dbReference>